<name>A0A3B0ZNL4_9ZZZZ</name>
<gene>
    <name evidence="1" type="ORF">MNBD_GAMMA23-474</name>
</gene>
<dbReference type="EMBL" id="UOFT01000042">
    <property type="protein sequence ID" value="VAW95155.1"/>
    <property type="molecule type" value="Genomic_DNA"/>
</dbReference>
<protein>
    <submittedName>
        <fullName evidence="1">Uncharacterized protein</fullName>
    </submittedName>
</protein>
<dbReference type="AlphaFoldDB" id="A0A3B0ZNL4"/>
<accession>A0A3B0ZNL4</accession>
<sequence length="400" mass="45735">MFTKFKLIFFIYLVSTQLGYSAEWSGQFGIESRIFTEEAAYSGQEANSSSIFFQPEFYYESATGNDSFTFVPFVRLDQTDNQRSHADIRELTWVNVQDNLEWRVGIRKVFWGVTEAQHLVDIINQTDTVENQDGEDKLGQPMVNLSYITDSGTFDIFALPYFRERTFAGKKGRLRSQPYVDTTTTFYESANKEKNIDYALRWAHSIDEWDIGLSYFNGTSRTPRFVVGVDSSGEAVFNPYYDLIEQVGLDVQATFNSWLWKLETIHVTGIGGTAASNFIALTAGIEYTFYSVIGEATDIGLVIEYLYDDRGMTIANPFQDDIMLGVRFNLNDEQSSEALFGVIKDMESDATLYFIEASRRLSDNFKIAIEARQYTDIPASDILSAYLKDDFIQLELSYYF</sequence>
<organism evidence="1">
    <name type="scientific">hydrothermal vent metagenome</name>
    <dbReference type="NCBI Taxonomy" id="652676"/>
    <lineage>
        <taxon>unclassified sequences</taxon>
        <taxon>metagenomes</taxon>
        <taxon>ecological metagenomes</taxon>
    </lineage>
</organism>
<reference evidence="1" key="1">
    <citation type="submission" date="2018-06" db="EMBL/GenBank/DDBJ databases">
        <authorList>
            <person name="Zhirakovskaya E."/>
        </authorList>
    </citation>
    <scope>NUCLEOTIDE SEQUENCE</scope>
</reference>
<proteinExistence type="predicted"/>
<evidence type="ECO:0000313" key="1">
    <source>
        <dbReference type="EMBL" id="VAW95155.1"/>
    </source>
</evidence>